<accession>A0A8D8BBT9</accession>
<name>A0A8D8BBT9_CULPI</name>
<organism evidence="2">
    <name type="scientific">Culex pipiens</name>
    <name type="common">House mosquito</name>
    <dbReference type="NCBI Taxonomy" id="7175"/>
    <lineage>
        <taxon>Eukaryota</taxon>
        <taxon>Metazoa</taxon>
        <taxon>Ecdysozoa</taxon>
        <taxon>Arthropoda</taxon>
        <taxon>Hexapoda</taxon>
        <taxon>Insecta</taxon>
        <taxon>Pterygota</taxon>
        <taxon>Neoptera</taxon>
        <taxon>Endopterygota</taxon>
        <taxon>Diptera</taxon>
        <taxon>Nematocera</taxon>
        <taxon>Culicoidea</taxon>
        <taxon>Culicidae</taxon>
        <taxon>Culicinae</taxon>
        <taxon>Culicini</taxon>
        <taxon>Culex</taxon>
        <taxon>Culex</taxon>
    </lineage>
</organism>
<protein>
    <submittedName>
        <fullName evidence="2">(northern house mosquito) hypothetical protein</fullName>
    </submittedName>
</protein>
<sequence length="129" mass="13853">MVARLHRPPPKPQEMARGPPKHRSRHDGSPKAGQRSSNALEAGPDRGGVPRQRWARSCGGCPHGARHVSACNHGGLSAAHRATQRGTIRAAIRPTNRRSCPTIPLSLEALGGFLKVPFNGAGMLENYCR</sequence>
<feature type="region of interest" description="Disordered" evidence="1">
    <location>
        <begin position="1"/>
        <end position="54"/>
    </location>
</feature>
<evidence type="ECO:0000313" key="2">
    <source>
        <dbReference type="EMBL" id="CAG6472373.1"/>
    </source>
</evidence>
<dbReference type="EMBL" id="HBUE01070500">
    <property type="protein sequence ID" value="CAG6472375.1"/>
    <property type="molecule type" value="Transcribed_RNA"/>
</dbReference>
<dbReference type="EMBL" id="HBUE01070497">
    <property type="protein sequence ID" value="CAG6472373.1"/>
    <property type="molecule type" value="Transcribed_RNA"/>
</dbReference>
<proteinExistence type="predicted"/>
<evidence type="ECO:0000256" key="1">
    <source>
        <dbReference type="SAM" id="MobiDB-lite"/>
    </source>
</evidence>
<dbReference type="AlphaFoldDB" id="A0A8D8BBT9"/>
<reference evidence="2" key="1">
    <citation type="submission" date="2021-05" db="EMBL/GenBank/DDBJ databases">
        <authorList>
            <person name="Alioto T."/>
            <person name="Alioto T."/>
            <person name="Gomez Garrido J."/>
        </authorList>
    </citation>
    <scope>NUCLEOTIDE SEQUENCE</scope>
</reference>